<dbReference type="EMBL" id="JWZT01002300">
    <property type="protein sequence ID" value="KII69751.1"/>
    <property type="molecule type" value="Genomic_DNA"/>
</dbReference>
<dbReference type="GO" id="GO:0005737">
    <property type="term" value="C:cytoplasm"/>
    <property type="evidence" value="ECO:0007669"/>
    <property type="project" value="TreeGrafter"/>
</dbReference>
<dbReference type="InterPro" id="IPR036291">
    <property type="entry name" value="NAD(P)-bd_dom_sf"/>
</dbReference>
<dbReference type="GO" id="GO:0042732">
    <property type="term" value="P:D-xylose metabolic process"/>
    <property type="evidence" value="ECO:0007669"/>
    <property type="project" value="InterPro"/>
</dbReference>
<dbReference type="GO" id="GO:0070403">
    <property type="term" value="F:NAD+ binding"/>
    <property type="evidence" value="ECO:0007669"/>
    <property type="project" value="InterPro"/>
</dbReference>
<gene>
    <name evidence="5" type="ORF">RF11_07340</name>
</gene>
<dbReference type="AlphaFoldDB" id="A0A0C2MR75"/>
<comment type="caution">
    <text evidence="5">The sequence shown here is derived from an EMBL/GenBank/DDBJ whole genome shotgun (WGS) entry which is preliminary data.</text>
</comment>
<dbReference type="GO" id="GO:0048040">
    <property type="term" value="F:UDP-glucuronate decarboxylase activity"/>
    <property type="evidence" value="ECO:0007669"/>
    <property type="project" value="TreeGrafter"/>
</dbReference>
<keyword evidence="2" id="KW-0210">Decarboxylase</keyword>
<comment type="cofactor">
    <cofactor evidence="1">
        <name>NAD(+)</name>
        <dbReference type="ChEBI" id="CHEBI:57540"/>
    </cofactor>
</comment>
<dbReference type="InterPro" id="IPR044516">
    <property type="entry name" value="UXS-like"/>
</dbReference>
<reference evidence="5 6" key="1">
    <citation type="journal article" date="2014" name="Genome Biol. Evol.">
        <title>The genome of the myxosporean Thelohanellus kitauei shows adaptations to nutrient acquisition within its fish host.</title>
        <authorList>
            <person name="Yang Y."/>
            <person name="Xiong J."/>
            <person name="Zhou Z."/>
            <person name="Huo F."/>
            <person name="Miao W."/>
            <person name="Ran C."/>
            <person name="Liu Y."/>
            <person name="Zhang J."/>
            <person name="Feng J."/>
            <person name="Wang M."/>
            <person name="Wang M."/>
            <person name="Wang L."/>
            <person name="Yao B."/>
        </authorList>
    </citation>
    <scope>NUCLEOTIDE SEQUENCE [LARGE SCALE GENOMIC DNA]</scope>
    <source>
        <strain evidence="5">Wuqing</strain>
    </source>
</reference>
<evidence type="ECO:0000256" key="3">
    <source>
        <dbReference type="ARBA" id="ARBA00023027"/>
    </source>
</evidence>
<dbReference type="SUPFAM" id="SSF51735">
    <property type="entry name" value="NAD(P)-binding Rossmann-fold domains"/>
    <property type="match status" value="1"/>
</dbReference>
<organism evidence="5 6">
    <name type="scientific">Thelohanellus kitauei</name>
    <name type="common">Myxosporean</name>
    <dbReference type="NCBI Taxonomy" id="669202"/>
    <lineage>
        <taxon>Eukaryota</taxon>
        <taxon>Metazoa</taxon>
        <taxon>Cnidaria</taxon>
        <taxon>Myxozoa</taxon>
        <taxon>Myxosporea</taxon>
        <taxon>Bivalvulida</taxon>
        <taxon>Platysporina</taxon>
        <taxon>Myxobolidae</taxon>
        <taxon>Thelohanellus</taxon>
    </lineage>
</organism>
<evidence type="ECO:0000256" key="1">
    <source>
        <dbReference type="ARBA" id="ARBA00001911"/>
    </source>
</evidence>
<evidence type="ECO:0000256" key="2">
    <source>
        <dbReference type="ARBA" id="ARBA00022793"/>
    </source>
</evidence>
<evidence type="ECO:0000256" key="4">
    <source>
        <dbReference type="ARBA" id="ARBA00023239"/>
    </source>
</evidence>
<protein>
    <recommendedName>
        <fullName evidence="7">ISXO2-like transposase domain-containing protein</fullName>
    </recommendedName>
</protein>
<accession>A0A0C2MR75</accession>
<evidence type="ECO:0000313" key="6">
    <source>
        <dbReference type="Proteomes" id="UP000031668"/>
    </source>
</evidence>
<proteinExistence type="predicted"/>
<dbReference type="PANTHER" id="PTHR43078">
    <property type="entry name" value="UDP-GLUCURONIC ACID DECARBOXYLASE-RELATED"/>
    <property type="match status" value="1"/>
</dbReference>
<evidence type="ECO:0000313" key="5">
    <source>
        <dbReference type="EMBL" id="KII69751.1"/>
    </source>
</evidence>
<evidence type="ECO:0008006" key="7">
    <source>
        <dbReference type="Google" id="ProtNLM"/>
    </source>
</evidence>
<keyword evidence="4" id="KW-0456">Lyase</keyword>
<dbReference type="Gene3D" id="3.40.50.720">
    <property type="entry name" value="NAD(P)-binding Rossmann-like Domain"/>
    <property type="match status" value="1"/>
</dbReference>
<dbReference type="Proteomes" id="UP000031668">
    <property type="component" value="Unassembled WGS sequence"/>
</dbReference>
<name>A0A0C2MR75_THEKT</name>
<dbReference type="OrthoDB" id="331544at2759"/>
<sequence>MPSDLIDGLILLMNSDLCQPINLVFLSKIQGNPYETKIINFAKHIQSVVKSESEIIFCENMCDDPKRRKPNIEKATTSLNWQPKVNMTESITYDCNIRNDNNLMSSRTISDRLTFFGEDCIESVIVEPGENISRPGLTVEIDEAKFDRRKFNWVVGGIFCELKDVFLVPYPDNKRNSICMIDIINQNVHPDSMIITDCWKGYDGLKQWRREPFNPQP</sequence>
<keyword evidence="3" id="KW-0520">NAD</keyword>
<dbReference type="PANTHER" id="PTHR43078:SF6">
    <property type="entry name" value="UDP-GLUCURONIC ACID DECARBOXYLASE 1"/>
    <property type="match status" value="1"/>
</dbReference>
<keyword evidence="6" id="KW-1185">Reference proteome</keyword>